<dbReference type="Proteomes" id="UP001597294">
    <property type="component" value="Unassembled WGS sequence"/>
</dbReference>
<feature type="region of interest" description="Disordered" evidence="1">
    <location>
        <begin position="55"/>
        <end position="74"/>
    </location>
</feature>
<name>A0ABW5BJY4_9PROT</name>
<evidence type="ECO:0000313" key="3">
    <source>
        <dbReference type="Proteomes" id="UP001597294"/>
    </source>
</evidence>
<keyword evidence="3" id="KW-1185">Reference proteome</keyword>
<protein>
    <submittedName>
        <fullName evidence="2">DUF2188 domain-containing protein</fullName>
    </submittedName>
</protein>
<organism evidence="2 3">
    <name type="scientific">Kiloniella antarctica</name>
    <dbReference type="NCBI Taxonomy" id="1550907"/>
    <lineage>
        <taxon>Bacteria</taxon>
        <taxon>Pseudomonadati</taxon>
        <taxon>Pseudomonadota</taxon>
        <taxon>Alphaproteobacteria</taxon>
        <taxon>Rhodospirillales</taxon>
        <taxon>Kiloniellaceae</taxon>
        <taxon>Kiloniella</taxon>
    </lineage>
</organism>
<evidence type="ECO:0000313" key="2">
    <source>
        <dbReference type="EMBL" id="MFD2205781.1"/>
    </source>
</evidence>
<dbReference type="RefSeq" id="WP_380250723.1">
    <property type="nucleotide sequence ID" value="NZ_JBHUII010000004.1"/>
</dbReference>
<gene>
    <name evidence="2" type="ORF">ACFSKO_09175</name>
</gene>
<sequence length="74" mass="8550">MDDYHITKDGKIWKLTKVGNDRASKTAGTKEEIIKETREYMKNRTGSVKIHKVDGKIQEERTYPRKNDPSETPG</sequence>
<dbReference type="InterPro" id="IPR018691">
    <property type="entry name" value="DUF2188"/>
</dbReference>
<dbReference type="EMBL" id="JBHUII010000004">
    <property type="protein sequence ID" value="MFD2205781.1"/>
    <property type="molecule type" value="Genomic_DNA"/>
</dbReference>
<reference evidence="3" key="1">
    <citation type="journal article" date="2019" name="Int. J. Syst. Evol. Microbiol.">
        <title>The Global Catalogue of Microorganisms (GCM) 10K type strain sequencing project: providing services to taxonomists for standard genome sequencing and annotation.</title>
        <authorList>
            <consortium name="The Broad Institute Genomics Platform"/>
            <consortium name="The Broad Institute Genome Sequencing Center for Infectious Disease"/>
            <person name="Wu L."/>
            <person name="Ma J."/>
        </authorList>
    </citation>
    <scope>NUCLEOTIDE SEQUENCE [LARGE SCALE GENOMIC DNA]</scope>
    <source>
        <strain evidence="3">CGMCC 4.7192</strain>
    </source>
</reference>
<comment type="caution">
    <text evidence="2">The sequence shown here is derived from an EMBL/GenBank/DDBJ whole genome shotgun (WGS) entry which is preliminary data.</text>
</comment>
<proteinExistence type="predicted"/>
<dbReference type="Pfam" id="PF09954">
    <property type="entry name" value="DUF2188"/>
    <property type="match status" value="1"/>
</dbReference>
<accession>A0ABW5BJY4</accession>
<evidence type="ECO:0000256" key="1">
    <source>
        <dbReference type="SAM" id="MobiDB-lite"/>
    </source>
</evidence>